<dbReference type="NCBIfam" id="TIGR00756">
    <property type="entry name" value="PPR"/>
    <property type="match status" value="1"/>
</dbReference>
<protein>
    <recommendedName>
        <fullName evidence="3">Pentatricopeptide repeat-containing protein</fullName>
    </recommendedName>
</protein>
<evidence type="ECO:0000313" key="2">
    <source>
        <dbReference type="Proteomes" id="UP000663866"/>
    </source>
</evidence>
<reference evidence="1" key="1">
    <citation type="submission" date="2021-02" db="EMBL/GenBank/DDBJ databases">
        <authorList>
            <person name="Nowell W R."/>
        </authorList>
    </citation>
    <scope>NUCLEOTIDE SEQUENCE</scope>
</reference>
<proteinExistence type="predicted"/>
<gene>
    <name evidence="1" type="ORF">OVN521_LOCUS46129</name>
</gene>
<name>A0A821DXP1_9BILA</name>
<organism evidence="1 2">
    <name type="scientific">Rotaria magnacalcarata</name>
    <dbReference type="NCBI Taxonomy" id="392030"/>
    <lineage>
        <taxon>Eukaryota</taxon>
        <taxon>Metazoa</taxon>
        <taxon>Spiralia</taxon>
        <taxon>Gnathifera</taxon>
        <taxon>Rotifera</taxon>
        <taxon>Eurotatoria</taxon>
        <taxon>Bdelloidea</taxon>
        <taxon>Philodinida</taxon>
        <taxon>Philodinidae</taxon>
        <taxon>Rotaria</taxon>
    </lineage>
</organism>
<accession>A0A821DXP1</accession>
<dbReference type="AlphaFoldDB" id="A0A821DXP1"/>
<comment type="caution">
    <text evidence="1">The sequence shown here is derived from an EMBL/GenBank/DDBJ whole genome shotgun (WGS) entry which is preliminary data.</text>
</comment>
<dbReference type="Proteomes" id="UP000663866">
    <property type="component" value="Unassembled WGS sequence"/>
</dbReference>
<dbReference type="Gene3D" id="1.25.40.10">
    <property type="entry name" value="Tetratricopeptide repeat domain"/>
    <property type="match status" value="1"/>
</dbReference>
<dbReference type="InterPro" id="IPR011990">
    <property type="entry name" value="TPR-like_helical_dom_sf"/>
</dbReference>
<keyword evidence="2" id="KW-1185">Reference proteome</keyword>
<dbReference type="InterPro" id="IPR002885">
    <property type="entry name" value="PPR_rpt"/>
</dbReference>
<evidence type="ECO:0008006" key="3">
    <source>
        <dbReference type="Google" id="ProtNLM"/>
    </source>
</evidence>
<feature type="non-terminal residue" evidence="1">
    <location>
        <position position="1"/>
    </location>
</feature>
<dbReference type="EMBL" id="CAJOBG010079951">
    <property type="protein sequence ID" value="CAF4627864.1"/>
    <property type="molecule type" value="Genomic_DNA"/>
</dbReference>
<sequence>MMKGYVENRMFEKALDVFEQINLELDSVTYTIVFNVCAELNNDRAMRIGKALLHKMPRNLR</sequence>
<evidence type="ECO:0000313" key="1">
    <source>
        <dbReference type="EMBL" id="CAF4627864.1"/>
    </source>
</evidence>